<evidence type="ECO:0000256" key="1">
    <source>
        <dbReference type="ARBA" id="ARBA00005582"/>
    </source>
</evidence>
<dbReference type="InterPro" id="IPR003565">
    <property type="entry name" value="Tetra_PHTase"/>
</dbReference>
<dbReference type="OrthoDB" id="9816289at2"/>
<evidence type="ECO:0000313" key="9">
    <source>
        <dbReference type="Proteomes" id="UP000199197"/>
    </source>
</evidence>
<keyword evidence="4 6" id="KW-0378">Hydrolase</keyword>
<evidence type="ECO:0000256" key="5">
    <source>
        <dbReference type="ARBA" id="ARBA00032644"/>
    </source>
</evidence>
<feature type="domain" description="Nudix hydrolase" evidence="7">
    <location>
        <begin position="2"/>
        <end position="133"/>
    </location>
</feature>
<evidence type="ECO:0000313" key="8">
    <source>
        <dbReference type="EMBL" id="CUS98939.1"/>
    </source>
</evidence>
<dbReference type="InterPro" id="IPR015797">
    <property type="entry name" value="NUDIX_hydrolase-like_dom_sf"/>
</dbReference>
<dbReference type="PANTHER" id="PTHR21340">
    <property type="entry name" value="DIADENOSINE 5,5-P1,P4-TETRAPHOSPHATE PYROPHOSPHOHYDROLASE MUTT"/>
    <property type="match status" value="1"/>
</dbReference>
<evidence type="ECO:0000256" key="2">
    <source>
        <dbReference type="ARBA" id="ARBA00018911"/>
    </source>
</evidence>
<dbReference type="InterPro" id="IPR000086">
    <property type="entry name" value="NUDIX_hydrolase_dom"/>
</dbReference>
<dbReference type="InterPro" id="IPR020084">
    <property type="entry name" value="NUDIX_hydrolase_CS"/>
</dbReference>
<dbReference type="PANTHER" id="PTHR21340:SF0">
    <property type="entry name" value="BIS(5'-NUCLEOSYL)-TETRAPHOSPHATASE [ASYMMETRICAL]"/>
    <property type="match status" value="1"/>
</dbReference>
<keyword evidence="3" id="KW-0547">Nucleotide-binding</keyword>
<evidence type="ECO:0000256" key="3">
    <source>
        <dbReference type="ARBA" id="ARBA00022741"/>
    </source>
</evidence>
<gene>
    <name evidence="8" type="ORF">JGI23_00571</name>
</gene>
<organism evidence="8 9">
    <name type="scientific">Candidatus Chryseopegocella kryptomonas</name>
    <dbReference type="NCBI Taxonomy" id="1633643"/>
    <lineage>
        <taxon>Bacteria</taxon>
        <taxon>Pseudomonadati</taxon>
        <taxon>Candidatus Kryptoniota</taxon>
        <taxon>Candidatus Chryseopegocella</taxon>
    </lineage>
</organism>
<dbReference type="InterPro" id="IPR020476">
    <property type="entry name" value="Nudix_hydrolase"/>
</dbReference>
<dbReference type="PROSITE" id="PS51462">
    <property type="entry name" value="NUDIX"/>
    <property type="match status" value="1"/>
</dbReference>
<dbReference type="PROSITE" id="PS00893">
    <property type="entry name" value="NUDIX_BOX"/>
    <property type="match status" value="1"/>
</dbReference>
<dbReference type="GO" id="GO:0004081">
    <property type="term" value="F:bis(5'-nucleosyl)-tetraphosphatase (asymmetrical) activity"/>
    <property type="evidence" value="ECO:0007669"/>
    <property type="project" value="TreeGrafter"/>
</dbReference>
<comment type="similarity">
    <text evidence="1 6">Belongs to the Nudix hydrolase family.</text>
</comment>
<dbReference type="AlphaFoldDB" id="A0A0N7MWL0"/>
<accession>A0A0N7MWL0</accession>
<dbReference type="Pfam" id="PF00293">
    <property type="entry name" value="NUDIX"/>
    <property type="match status" value="1"/>
</dbReference>
<evidence type="ECO:0000256" key="6">
    <source>
        <dbReference type="RuleBase" id="RU003476"/>
    </source>
</evidence>
<dbReference type="GO" id="GO:0006167">
    <property type="term" value="P:AMP biosynthetic process"/>
    <property type="evidence" value="ECO:0007669"/>
    <property type="project" value="TreeGrafter"/>
</dbReference>
<dbReference type="Proteomes" id="UP000199197">
    <property type="component" value="Unassembled WGS sequence"/>
</dbReference>
<dbReference type="Gene3D" id="3.90.79.10">
    <property type="entry name" value="Nucleoside Triphosphate Pyrophosphohydrolase"/>
    <property type="match status" value="1"/>
</dbReference>
<dbReference type="RefSeq" id="WP_092348174.1">
    <property type="nucleotide sequence ID" value="NZ_CZVW01000005.1"/>
</dbReference>
<reference evidence="9" key="1">
    <citation type="submission" date="2015-11" db="EMBL/GenBank/DDBJ databases">
        <authorList>
            <person name="Varghese N."/>
        </authorList>
    </citation>
    <scope>NUCLEOTIDE SEQUENCE [LARGE SCALE GENOMIC DNA]</scope>
    <source>
        <strain evidence="9">JGI-23</strain>
    </source>
</reference>
<dbReference type="EMBL" id="CZVW01000005">
    <property type="protein sequence ID" value="CUS98939.1"/>
    <property type="molecule type" value="Genomic_DNA"/>
</dbReference>
<dbReference type="InterPro" id="IPR051325">
    <property type="entry name" value="Nudix_hydrolase_domain"/>
</dbReference>
<dbReference type="CDD" id="cd03428">
    <property type="entry name" value="NUDIX_Ap4A_Nudt2"/>
    <property type="match status" value="1"/>
</dbReference>
<evidence type="ECO:0000256" key="4">
    <source>
        <dbReference type="ARBA" id="ARBA00022801"/>
    </source>
</evidence>
<protein>
    <recommendedName>
        <fullName evidence="2">Bis(5'-nucleosyl)-tetraphosphatase [asymmetrical]</fullName>
    </recommendedName>
    <alternativeName>
        <fullName evidence="5">Diadenosine 5',5'''-P1,P4-tetraphosphate asymmetrical hydrolase</fullName>
    </alternativeName>
</protein>
<dbReference type="PRINTS" id="PR00502">
    <property type="entry name" value="NUDIXFAMILY"/>
</dbReference>
<evidence type="ECO:0000259" key="7">
    <source>
        <dbReference type="PROSITE" id="PS51462"/>
    </source>
</evidence>
<dbReference type="GO" id="GO:0006754">
    <property type="term" value="P:ATP biosynthetic process"/>
    <property type="evidence" value="ECO:0007669"/>
    <property type="project" value="TreeGrafter"/>
</dbReference>
<sequence length="143" mass="16848">MVREHSAGAVIYRIENGEYKFLILKYGLGHWDFPKGNVEKGESELETVKREVEEETGIKEIEIIDGFKEKVGYYYRMKGQLVYKTVNYYLAKTSEKEVKLSYEHEDYAWVTIDEALKYLKHKNSINVLSKAYKFLKNKFGDVK</sequence>
<keyword evidence="9" id="KW-1185">Reference proteome</keyword>
<proteinExistence type="inferred from homology"/>
<name>A0A0N7MWL0_9BACT</name>
<dbReference type="SUPFAM" id="SSF55811">
    <property type="entry name" value="Nudix"/>
    <property type="match status" value="1"/>
</dbReference>
<dbReference type="GO" id="GO:0000166">
    <property type="term" value="F:nucleotide binding"/>
    <property type="evidence" value="ECO:0007669"/>
    <property type="project" value="UniProtKB-KW"/>
</dbReference>